<dbReference type="Pfam" id="PF12399">
    <property type="entry name" value="BCA_ABC_TP_C"/>
    <property type="match status" value="1"/>
</dbReference>
<dbReference type="RefSeq" id="WP_002684000.1">
    <property type="nucleotide sequence ID" value="NZ_CM001795.1"/>
</dbReference>
<evidence type="ECO:0000313" key="5">
    <source>
        <dbReference type="EMBL" id="EMB33675.1"/>
    </source>
</evidence>
<evidence type="ECO:0000256" key="3">
    <source>
        <dbReference type="ARBA" id="ARBA00022840"/>
    </source>
</evidence>
<dbReference type="FunFam" id="3.40.50.300:FF:000421">
    <property type="entry name" value="Branched-chain amino acid ABC transporter ATP-binding protein"/>
    <property type="match status" value="1"/>
</dbReference>
<gene>
    <name evidence="5" type="ORF">HMPREF9726_01055</name>
</gene>
<evidence type="ECO:0000256" key="2">
    <source>
        <dbReference type="ARBA" id="ARBA00022741"/>
    </source>
</evidence>
<dbReference type="CDD" id="cd03219">
    <property type="entry name" value="ABC_Mj1267_LivG_branched"/>
    <property type="match status" value="1"/>
</dbReference>
<keyword evidence="3" id="KW-0067">ATP-binding</keyword>
<feature type="domain" description="ABC transporter" evidence="4">
    <location>
        <begin position="6"/>
        <end position="253"/>
    </location>
</feature>
<dbReference type="GO" id="GO:0015192">
    <property type="term" value="F:L-phenylalanine transmembrane transporter activity"/>
    <property type="evidence" value="ECO:0007669"/>
    <property type="project" value="TreeGrafter"/>
</dbReference>
<dbReference type="GO" id="GO:0042941">
    <property type="term" value="P:D-alanine transmembrane transport"/>
    <property type="evidence" value="ECO:0007669"/>
    <property type="project" value="TreeGrafter"/>
</dbReference>
<dbReference type="Proteomes" id="UP000011705">
    <property type="component" value="Chromosome"/>
</dbReference>
<proteinExistence type="predicted"/>
<dbReference type="GO" id="GO:0015808">
    <property type="term" value="P:L-alanine transport"/>
    <property type="evidence" value="ECO:0007669"/>
    <property type="project" value="TreeGrafter"/>
</dbReference>
<reference evidence="5" key="1">
    <citation type="submission" date="2012-01" db="EMBL/GenBank/DDBJ databases">
        <title>The Genome Sequence of Treponema denticola H-22.</title>
        <authorList>
            <consortium name="The Broad Institute Genome Sequencing Platform"/>
            <person name="Earl A."/>
            <person name="Ward D."/>
            <person name="Feldgarden M."/>
            <person name="Gevers D."/>
            <person name="Blanton J.M."/>
            <person name="Fenno C.J."/>
            <person name="Baranova O.V."/>
            <person name="Mathney J."/>
            <person name="Dewhirst F.E."/>
            <person name="Izard J."/>
            <person name="Young S.K."/>
            <person name="Zeng Q."/>
            <person name="Gargeya S."/>
            <person name="Fitzgerald M."/>
            <person name="Haas B."/>
            <person name="Abouelleil A."/>
            <person name="Alvarado L."/>
            <person name="Arachchi H.M."/>
            <person name="Berlin A."/>
            <person name="Chapman S.B."/>
            <person name="Gearin G."/>
            <person name="Goldberg J."/>
            <person name="Griggs A."/>
            <person name="Gujja S."/>
            <person name="Hansen M."/>
            <person name="Heiman D."/>
            <person name="Howarth C."/>
            <person name="Larimer J."/>
            <person name="Lui A."/>
            <person name="MacDonald P.J.P."/>
            <person name="McCowen C."/>
            <person name="Montmayeur A."/>
            <person name="Murphy C."/>
            <person name="Neiman D."/>
            <person name="Pearson M."/>
            <person name="Priest M."/>
            <person name="Roberts A."/>
            <person name="Saif S."/>
            <person name="Shea T."/>
            <person name="Sisk P."/>
            <person name="Stolte C."/>
            <person name="Sykes S."/>
            <person name="Wortman J."/>
            <person name="Nusbaum C."/>
            <person name="Birren B."/>
        </authorList>
    </citation>
    <scope>NUCLEOTIDE SEQUENCE [LARGE SCALE GENOMIC DNA]</scope>
    <source>
        <strain evidence="5">H-22</strain>
    </source>
</reference>
<sequence>MSNPILKITDVTKRFGGITAVDNINMSVYLGKIQGIIGPNGAGKTTLFNLISGIYKPTLGSIHFCGEDITNLKPHRINEKGIVRTFQNIRLFKNMTILDNVMVGCHNKENEDILDALFKTKRHKVEEQKNKNKALSLLDRVGLIHLRYEMPDSLPYGLRRKLEIARALASNPKLLMLDEPAAGMNEQETIELTEFIQSLKSKDMAIMLIEHDMKLVMTLSDSVYVINHGLKIAEDSPEEIVKDKAVINAYLGEEDV</sequence>
<dbReference type="AlphaFoldDB" id="A0A0E2E4V1"/>
<dbReference type="PANTHER" id="PTHR45772:SF7">
    <property type="entry name" value="AMINO ACID ABC TRANSPORTER ATP-BINDING PROTEIN"/>
    <property type="match status" value="1"/>
</dbReference>
<dbReference type="InterPro" id="IPR003439">
    <property type="entry name" value="ABC_transporter-like_ATP-bd"/>
</dbReference>
<dbReference type="GO" id="GO:0005304">
    <property type="term" value="F:L-valine transmembrane transporter activity"/>
    <property type="evidence" value="ECO:0007669"/>
    <property type="project" value="TreeGrafter"/>
</dbReference>
<accession>A0A0E2E4V1</accession>
<dbReference type="GO" id="GO:0005524">
    <property type="term" value="F:ATP binding"/>
    <property type="evidence" value="ECO:0007669"/>
    <property type="project" value="UniProtKB-KW"/>
</dbReference>
<keyword evidence="2" id="KW-0547">Nucleotide-binding</keyword>
<dbReference type="GO" id="GO:0016887">
    <property type="term" value="F:ATP hydrolysis activity"/>
    <property type="evidence" value="ECO:0007669"/>
    <property type="project" value="InterPro"/>
</dbReference>
<dbReference type="InterPro" id="IPR032823">
    <property type="entry name" value="BCA_ABC_TP_C"/>
</dbReference>
<dbReference type="Pfam" id="PF00005">
    <property type="entry name" value="ABC_tran"/>
    <property type="match status" value="1"/>
</dbReference>
<comment type="caution">
    <text evidence="5">The sequence shown here is derived from an EMBL/GenBank/DDBJ whole genome shotgun (WGS) entry which is preliminary data.</text>
</comment>
<evidence type="ECO:0000259" key="4">
    <source>
        <dbReference type="PROSITE" id="PS50893"/>
    </source>
</evidence>
<dbReference type="InterPro" id="IPR051120">
    <property type="entry name" value="ABC_AA/LPS_Transport"/>
</dbReference>
<keyword evidence="1" id="KW-0813">Transport</keyword>
<dbReference type="PROSITE" id="PS50893">
    <property type="entry name" value="ABC_TRANSPORTER_2"/>
    <property type="match status" value="1"/>
</dbReference>
<dbReference type="GO" id="GO:1903806">
    <property type="term" value="P:L-isoleucine import across plasma membrane"/>
    <property type="evidence" value="ECO:0007669"/>
    <property type="project" value="TreeGrafter"/>
</dbReference>
<dbReference type="PANTHER" id="PTHR45772">
    <property type="entry name" value="CONSERVED COMPONENT OF ABC TRANSPORTER FOR NATURAL AMINO ACIDS-RELATED"/>
    <property type="match status" value="1"/>
</dbReference>
<dbReference type="InterPro" id="IPR027417">
    <property type="entry name" value="P-loop_NTPase"/>
</dbReference>
<dbReference type="EMBL" id="AGDV01000010">
    <property type="protein sequence ID" value="EMB33675.1"/>
    <property type="molecule type" value="Genomic_DNA"/>
</dbReference>
<evidence type="ECO:0000256" key="1">
    <source>
        <dbReference type="ARBA" id="ARBA00022448"/>
    </source>
</evidence>
<dbReference type="GO" id="GO:0015188">
    <property type="term" value="F:L-isoleucine transmembrane transporter activity"/>
    <property type="evidence" value="ECO:0007669"/>
    <property type="project" value="TreeGrafter"/>
</dbReference>
<organism evidence="5">
    <name type="scientific">Treponema denticola H-22</name>
    <dbReference type="NCBI Taxonomy" id="999432"/>
    <lineage>
        <taxon>Bacteria</taxon>
        <taxon>Pseudomonadati</taxon>
        <taxon>Spirochaetota</taxon>
        <taxon>Spirochaetia</taxon>
        <taxon>Spirochaetales</taxon>
        <taxon>Treponemataceae</taxon>
        <taxon>Treponema</taxon>
    </lineage>
</organism>
<dbReference type="SMART" id="SM00382">
    <property type="entry name" value="AAA"/>
    <property type="match status" value="1"/>
</dbReference>
<dbReference type="HOGENOM" id="CLU_000604_1_2_12"/>
<dbReference type="Gene3D" id="3.40.50.300">
    <property type="entry name" value="P-loop containing nucleotide triphosphate hydrolases"/>
    <property type="match status" value="1"/>
</dbReference>
<dbReference type="GO" id="GO:1903805">
    <property type="term" value="P:L-valine import across plasma membrane"/>
    <property type="evidence" value="ECO:0007669"/>
    <property type="project" value="TreeGrafter"/>
</dbReference>
<dbReference type="GO" id="GO:0005886">
    <property type="term" value="C:plasma membrane"/>
    <property type="evidence" value="ECO:0007669"/>
    <property type="project" value="TreeGrafter"/>
</dbReference>
<dbReference type="InterPro" id="IPR003593">
    <property type="entry name" value="AAA+_ATPase"/>
</dbReference>
<protein>
    <recommendedName>
        <fullName evidence="4">ABC transporter domain-containing protein</fullName>
    </recommendedName>
</protein>
<dbReference type="PATRIC" id="fig|999432.5.peg.1096"/>
<dbReference type="SUPFAM" id="SSF52540">
    <property type="entry name" value="P-loop containing nucleoside triphosphate hydrolases"/>
    <property type="match status" value="1"/>
</dbReference>
<name>A0A0E2E4V1_TREDN</name>